<feature type="signal peptide" evidence="2">
    <location>
        <begin position="1"/>
        <end position="15"/>
    </location>
</feature>
<accession>A0A2Z5G5J7</accession>
<organism evidence="3 4">
    <name type="scientific">Acidisarcina polymorpha</name>
    <dbReference type="NCBI Taxonomy" id="2211140"/>
    <lineage>
        <taxon>Bacteria</taxon>
        <taxon>Pseudomonadati</taxon>
        <taxon>Acidobacteriota</taxon>
        <taxon>Terriglobia</taxon>
        <taxon>Terriglobales</taxon>
        <taxon>Acidobacteriaceae</taxon>
        <taxon>Acidisarcina</taxon>
    </lineage>
</organism>
<proteinExistence type="predicted"/>
<keyword evidence="2" id="KW-0732">Signal</keyword>
<dbReference type="Proteomes" id="UP000253606">
    <property type="component" value="Chromosome"/>
</dbReference>
<reference evidence="3 4" key="1">
    <citation type="journal article" date="2018" name="Front. Microbiol.">
        <title>Hydrolytic Capabilities as a Key to Environmental Success: Chitinolytic and Cellulolytic Acidobacteria From Acidic Sub-arctic Soils and Boreal Peatlands.</title>
        <authorList>
            <person name="Belova S.E."/>
            <person name="Ravin N.V."/>
            <person name="Pankratov T.A."/>
            <person name="Rakitin A.L."/>
            <person name="Ivanova A.A."/>
            <person name="Beletsky A.V."/>
            <person name="Mardanov A.V."/>
            <person name="Sinninghe Damste J.S."/>
            <person name="Dedysh S.N."/>
        </authorList>
    </citation>
    <scope>NUCLEOTIDE SEQUENCE [LARGE SCALE GENOMIC DNA]</scope>
    <source>
        <strain evidence="3 4">SBC82</strain>
    </source>
</reference>
<evidence type="ECO:0000313" key="3">
    <source>
        <dbReference type="EMBL" id="AXC14503.1"/>
    </source>
</evidence>
<feature type="compositionally biased region" description="Basic and acidic residues" evidence="1">
    <location>
        <begin position="104"/>
        <end position="123"/>
    </location>
</feature>
<gene>
    <name evidence="3" type="ORF">ACPOL_5249</name>
</gene>
<evidence type="ECO:0000313" key="4">
    <source>
        <dbReference type="Proteomes" id="UP000253606"/>
    </source>
</evidence>
<feature type="compositionally biased region" description="Basic and acidic residues" evidence="1">
    <location>
        <begin position="82"/>
        <end position="93"/>
    </location>
</feature>
<dbReference type="EMBL" id="CP030840">
    <property type="protein sequence ID" value="AXC14503.1"/>
    <property type="molecule type" value="Genomic_DNA"/>
</dbReference>
<feature type="chain" id="PRO_5016466421" evidence="2">
    <location>
        <begin position="16"/>
        <end position="123"/>
    </location>
</feature>
<dbReference type="KEGG" id="abas:ACPOL_5249"/>
<feature type="compositionally biased region" description="Polar residues" evidence="1">
    <location>
        <begin position="25"/>
        <end position="52"/>
    </location>
</feature>
<name>A0A2Z5G5J7_9BACT</name>
<protein>
    <submittedName>
        <fullName evidence="3">Uncharacterized protein</fullName>
    </submittedName>
</protein>
<sequence length="123" mass="13266">MLFPALASLSLVASAGSGQLPDSPQLPTGSSQQPTNRVPFGQQGQDSSNQDPSLRHAMQEAAGRRNTDRQTRMVADTNRLVKLAEELKDDMEKGGTSGTLGQTKKAEEIEKLARSVKDRMKAD</sequence>
<dbReference type="AlphaFoldDB" id="A0A2Z5G5J7"/>
<feature type="region of interest" description="Disordered" evidence="1">
    <location>
        <begin position="15"/>
        <end position="123"/>
    </location>
</feature>
<keyword evidence="4" id="KW-1185">Reference proteome</keyword>
<evidence type="ECO:0000256" key="2">
    <source>
        <dbReference type="SAM" id="SignalP"/>
    </source>
</evidence>
<feature type="compositionally biased region" description="Basic and acidic residues" evidence="1">
    <location>
        <begin position="53"/>
        <end position="71"/>
    </location>
</feature>
<evidence type="ECO:0000256" key="1">
    <source>
        <dbReference type="SAM" id="MobiDB-lite"/>
    </source>
</evidence>